<dbReference type="SUPFAM" id="SSF48371">
    <property type="entry name" value="ARM repeat"/>
    <property type="match status" value="1"/>
</dbReference>
<evidence type="ECO:0000313" key="3">
    <source>
        <dbReference type="Proteomes" id="UP001146793"/>
    </source>
</evidence>
<dbReference type="InterPro" id="IPR055358">
    <property type="entry name" value="CHCR"/>
</dbReference>
<dbReference type="GO" id="GO:0006886">
    <property type="term" value="P:intracellular protein transport"/>
    <property type="evidence" value="ECO:0007669"/>
    <property type="project" value="UniProtKB-UniRule"/>
</dbReference>
<dbReference type="Pfam" id="PF00637">
    <property type="entry name" value="Clathrin"/>
    <property type="match status" value="1"/>
</dbReference>
<dbReference type="GO" id="GO:0071439">
    <property type="term" value="C:clathrin complex"/>
    <property type="evidence" value="ECO:0007669"/>
    <property type="project" value="TreeGrafter"/>
</dbReference>
<proteinExistence type="predicted"/>
<dbReference type="EMBL" id="JANTQA010000008">
    <property type="protein sequence ID" value="KAJ3452546.1"/>
    <property type="molecule type" value="Genomic_DNA"/>
</dbReference>
<protein>
    <submittedName>
        <fullName evidence="2">Clathrin heavy chain</fullName>
    </submittedName>
</protein>
<accession>A0AAV8AHQ2</accession>
<dbReference type="PANTHER" id="PTHR10292:SF1">
    <property type="entry name" value="CLATHRIN HEAVY CHAIN"/>
    <property type="match status" value="1"/>
</dbReference>
<sequence>MFKHQARYLVERQDDELWKYALNPENEFRDQLVNQVTSTALPESQDADEVSVTVRAFMQADLPNELIDLLEKIMLKQTPFSDNPSLQNLLILTAIKADKSRVMEYITRLDNFDGSNIANVSIGEGLYEEAFTIF</sequence>
<reference evidence="2" key="1">
    <citation type="submission" date="2022-08" db="EMBL/GenBank/DDBJ databases">
        <title>Novel sulphate-reducing endosymbionts in the free-living metamonad Anaeramoeba.</title>
        <authorList>
            <person name="Jerlstrom-Hultqvist J."/>
            <person name="Cepicka I."/>
            <person name="Gallot-Lavallee L."/>
            <person name="Salas-Leiva D."/>
            <person name="Curtis B.A."/>
            <person name="Zahonova K."/>
            <person name="Pipaliya S."/>
            <person name="Dacks J."/>
            <person name="Roger A.J."/>
        </authorList>
    </citation>
    <scope>NUCLEOTIDE SEQUENCE</scope>
    <source>
        <strain evidence="2">Busselton2</strain>
    </source>
</reference>
<feature type="repeat" description="CHCR" evidence="1">
    <location>
        <begin position="41"/>
        <end position="134"/>
    </location>
</feature>
<dbReference type="PANTHER" id="PTHR10292">
    <property type="entry name" value="CLATHRIN HEAVY CHAIN RELATED"/>
    <property type="match status" value="1"/>
</dbReference>
<evidence type="ECO:0000256" key="1">
    <source>
        <dbReference type="PROSITE-ProRule" id="PRU01006"/>
    </source>
</evidence>
<dbReference type="GO" id="GO:0032051">
    <property type="term" value="F:clathrin light chain binding"/>
    <property type="evidence" value="ECO:0007669"/>
    <property type="project" value="TreeGrafter"/>
</dbReference>
<dbReference type="PROSITE" id="PS50236">
    <property type="entry name" value="CHCR"/>
    <property type="match status" value="1"/>
</dbReference>
<dbReference type="Proteomes" id="UP001146793">
    <property type="component" value="Unassembled WGS sequence"/>
</dbReference>
<dbReference type="InterPro" id="IPR016024">
    <property type="entry name" value="ARM-type_fold"/>
</dbReference>
<dbReference type="InterPro" id="IPR000547">
    <property type="entry name" value="Clathrin_H-chain/VPS_repeat"/>
</dbReference>
<comment type="caution">
    <text evidence="2">The sequence shown here is derived from an EMBL/GenBank/DDBJ whole genome shotgun (WGS) entry which is preliminary data.</text>
</comment>
<evidence type="ECO:0000313" key="2">
    <source>
        <dbReference type="EMBL" id="KAJ3452546.1"/>
    </source>
</evidence>
<organism evidence="2 3">
    <name type="scientific">Anaeramoeba flamelloides</name>
    <dbReference type="NCBI Taxonomy" id="1746091"/>
    <lineage>
        <taxon>Eukaryota</taxon>
        <taxon>Metamonada</taxon>
        <taxon>Anaeramoebidae</taxon>
        <taxon>Anaeramoeba</taxon>
    </lineage>
</organism>
<dbReference type="GO" id="GO:0006898">
    <property type="term" value="P:receptor-mediated endocytosis"/>
    <property type="evidence" value="ECO:0007669"/>
    <property type="project" value="TreeGrafter"/>
</dbReference>
<name>A0AAV8AHQ2_9EUKA</name>
<gene>
    <name evidence="2" type="ORF">M0812_04318</name>
</gene>
<dbReference type="AlphaFoldDB" id="A0AAV8AHQ2"/>